<sequence>MKNIDLHNHSQISDGLLTPRAVVELAVANGVTGFALTDHDNLAGLDEAQAVATQLGLDFIPGVEVSVTWNRHTIHVVGLGVVRTTPVLQEGLAKLRLGRQDRAERIAYELARAGISGALEGARRHAHNPEILARPHFARYLVEQKVARDVATVFKRFLVKGKPGYVSHIWAELGDAVSWIQAAHGLAILAHPGRYPLSGKELAQLLDEFVEAGGRGLEVVTANHTREQVDEFAHQANKHQLLASRGSDYHGPGESRFEPGRLPPLPAHCHPVWEDPSLSNYFHPELQGV</sequence>
<keyword evidence="3" id="KW-1185">Reference proteome</keyword>
<dbReference type="InterPro" id="IPR049742">
    <property type="entry name" value="35NBP"/>
</dbReference>
<reference evidence="2 3" key="1">
    <citation type="submission" date="2016-01" db="EMBL/GenBank/DDBJ databases">
        <title>Genome sequence of the acidophilic iron oxidising Ferrovum strain Z-31.</title>
        <authorList>
            <person name="Poehlein A."/>
            <person name="Ullrich S.R."/>
            <person name="Schloemann M."/>
            <person name="Muehling M."/>
            <person name="Daniel R."/>
        </authorList>
    </citation>
    <scope>NUCLEOTIDE SEQUENCE [LARGE SCALE GENOMIC DNA]</scope>
    <source>
        <strain evidence="2 3">Z-31</strain>
    </source>
</reference>
<dbReference type="InterPro" id="IPR016195">
    <property type="entry name" value="Pol/histidinol_Pase-like"/>
</dbReference>
<dbReference type="SMART" id="SM00481">
    <property type="entry name" value="POLIIIAc"/>
    <property type="match status" value="1"/>
</dbReference>
<dbReference type="RefSeq" id="WP_062187847.1">
    <property type="nucleotide sequence ID" value="NZ_LRRD01000013.1"/>
</dbReference>
<dbReference type="InterPro" id="IPR052018">
    <property type="entry name" value="PHP_domain"/>
</dbReference>
<dbReference type="SUPFAM" id="SSF89550">
    <property type="entry name" value="PHP domain-like"/>
    <property type="match status" value="1"/>
</dbReference>
<dbReference type="Pfam" id="PF02811">
    <property type="entry name" value="PHP"/>
    <property type="match status" value="1"/>
</dbReference>
<feature type="domain" description="Polymerase/histidinol phosphatase N-terminal" evidence="1">
    <location>
        <begin position="4"/>
        <end position="69"/>
    </location>
</feature>
<gene>
    <name evidence="2" type="ORF">FEMY_09970</name>
</gene>
<name>A0A149VZI3_9PROT</name>
<dbReference type="Gene3D" id="3.20.20.140">
    <property type="entry name" value="Metal-dependent hydrolases"/>
    <property type="match status" value="1"/>
</dbReference>
<accession>A0A149VZI3</accession>
<evidence type="ECO:0000259" key="1">
    <source>
        <dbReference type="SMART" id="SM00481"/>
    </source>
</evidence>
<comment type="caution">
    <text evidence="2">The sequence shown here is derived from an EMBL/GenBank/DDBJ whole genome shotgun (WGS) entry which is preliminary data.</text>
</comment>
<protein>
    <submittedName>
        <fullName evidence="2">PHP domain protein</fullName>
    </submittedName>
</protein>
<dbReference type="InterPro" id="IPR003141">
    <property type="entry name" value="Pol/His_phosphatase_N"/>
</dbReference>
<dbReference type="GO" id="GO:0004534">
    <property type="term" value="F:5'-3' RNA exonuclease activity"/>
    <property type="evidence" value="ECO:0007669"/>
    <property type="project" value="TreeGrafter"/>
</dbReference>
<dbReference type="GO" id="GO:0035312">
    <property type="term" value="F:5'-3' DNA exonuclease activity"/>
    <property type="evidence" value="ECO:0007669"/>
    <property type="project" value="TreeGrafter"/>
</dbReference>
<dbReference type="Proteomes" id="UP000075653">
    <property type="component" value="Unassembled WGS sequence"/>
</dbReference>
<organism evidence="2 3">
    <name type="scientific">Ferrovum myxofaciens</name>
    <dbReference type="NCBI Taxonomy" id="416213"/>
    <lineage>
        <taxon>Bacteria</taxon>
        <taxon>Pseudomonadati</taxon>
        <taxon>Pseudomonadota</taxon>
        <taxon>Betaproteobacteria</taxon>
        <taxon>Ferrovales</taxon>
        <taxon>Ferrovaceae</taxon>
        <taxon>Ferrovum</taxon>
    </lineage>
</organism>
<dbReference type="NCBIfam" id="NF041577">
    <property type="entry name" value="nside_bi_sphtase"/>
    <property type="match status" value="1"/>
</dbReference>
<dbReference type="AlphaFoldDB" id="A0A149VZI3"/>
<dbReference type="InterPro" id="IPR004013">
    <property type="entry name" value="PHP_dom"/>
</dbReference>
<dbReference type="EMBL" id="LRRD01000013">
    <property type="protein sequence ID" value="KXW58598.1"/>
    <property type="molecule type" value="Genomic_DNA"/>
</dbReference>
<evidence type="ECO:0000313" key="3">
    <source>
        <dbReference type="Proteomes" id="UP000075653"/>
    </source>
</evidence>
<dbReference type="Gene3D" id="1.10.150.650">
    <property type="match status" value="1"/>
</dbReference>
<evidence type="ECO:0000313" key="2">
    <source>
        <dbReference type="EMBL" id="KXW58598.1"/>
    </source>
</evidence>
<proteinExistence type="predicted"/>
<dbReference type="STRING" id="1789004.FEMY_09970"/>
<dbReference type="PANTHER" id="PTHR42924">
    <property type="entry name" value="EXONUCLEASE"/>
    <property type="match status" value="1"/>
</dbReference>
<dbReference type="PANTHER" id="PTHR42924:SF3">
    <property type="entry name" value="POLYMERASE_HISTIDINOL PHOSPHATASE N-TERMINAL DOMAIN-CONTAINING PROTEIN"/>
    <property type="match status" value="1"/>
</dbReference>
<dbReference type="PATRIC" id="fig|1789004.3.peg.1012"/>
<dbReference type="CDD" id="cd07438">
    <property type="entry name" value="PHP_HisPPase_AMP"/>
    <property type="match status" value="1"/>
</dbReference>